<comment type="caution">
    <text evidence="3">The sequence shown here is derived from an EMBL/GenBank/DDBJ whole genome shotgun (WGS) entry which is preliminary data.</text>
</comment>
<feature type="transmembrane region" description="Helical" evidence="2">
    <location>
        <begin position="462"/>
        <end position="480"/>
    </location>
</feature>
<evidence type="ECO:0008006" key="5">
    <source>
        <dbReference type="Google" id="ProtNLM"/>
    </source>
</evidence>
<evidence type="ECO:0000256" key="2">
    <source>
        <dbReference type="SAM" id="Phobius"/>
    </source>
</evidence>
<keyword evidence="2" id="KW-1133">Transmembrane helix</keyword>
<evidence type="ECO:0000313" key="3">
    <source>
        <dbReference type="EMBL" id="MBA0557497.1"/>
    </source>
</evidence>
<evidence type="ECO:0000256" key="1">
    <source>
        <dbReference type="SAM" id="MobiDB-lite"/>
    </source>
</evidence>
<feature type="non-terminal residue" evidence="3">
    <location>
        <position position="1"/>
    </location>
</feature>
<evidence type="ECO:0000313" key="4">
    <source>
        <dbReference type="Proteomes" id="UP000593572"/>
    </source>
</evidence>
<organism evidence="3 4">
    <name type="scientific">Gossypium lobatum</name>
    <dbReference type="NCBI Taxonomy" id="34289"/>
    <lineage>
        <taxon>Eukaryota</taxon>
        <taxon>Viridiplantae</taxon>
        <taxon>Streptophyta</taxon>
        <taxon>Embryophyta</taxon>
        <taxon>Tracheophyta</taxon>
        <taxon>Spermatophyta</taxon>
        <taxon>Magnoliopsida</taxon>
        <taxon>eudicotyledons</taxon>
        <taxon>Gunneridae</taxon>
        <taxon>Pentapetalae</taxon>
        <taxon>rosids</taxon>
        <taxon>malvids</taxon>
        <taxon>Malvales</taxon>
        <taxon>Malvaceae</taxon>
        <taxon>Malvoideae</taxon>
        <taxon>Gossypium</taxon>
    </lineage>
</organism>
<feature type="transmembrane region" description="Helical" evidence="2">
    <location>
        <begin position="552"/>
        <end position="572"/>
    </location>
</feature>
<keyword evidence="2" id="KW-0472">Membrane</keyword>
<keyword evidence="2" id="KW-0812">Transmembrane</keyword>
<dbReference type="EMBL" id="JABEZX010000006">
    <property type="protein sequence ID" value="MBA0557497.1"/>
    <property type="molecule type" value="Genomic_DNA"/>
</dbReference>
<dbReference type="AlphaFoldDB" id="A0A7J8LYG5"/>
<dbReference type="PANTHER" id="PTHR47346:SF1">
    <property type="entry name" value="GPI INOSITOL-DEACYLASE"/>
    <property type="match status" value="1"/>
</dbReference>
<proteinExistence type="predicted"/>
<reference evidence="3 4" key="1">
    <citation type="journal article" date="2019" name="Genome Biol. Evol.">
        <title>Insights into the evolution of the New World diploid cottons (Gossypium, subgenus Houzingenia) based on genome sequencing.</title>
        <authorList>
            <person name="Grover C.E."/>
            <person name="Arick M.A. 2nd"/>
            <person name="Thrash A."/>
            <person name="Conover J.L."/>
            <person name="Sanders W.S."/>
            <person name="Peterson D.G."/>
            <person name="Frelichowski J.E."/>
            <person name="Scheffler J.A."/>
            <person name="Scheffler B.E."/>
            <person name="Wendel J.F."/>
        </authorList>
    </citation>
    <scope>NUCLEOTIDE SEQUENCE [LARGE SCALE GENOMIC DNA]</scope>
    <source>
        <strain evidence="3">157</strain>
        <tissue evidence="3">Leaf</tissue>
    </source>
</reference>
<accession>A0A7J8LYG5</accession>
<feature type="transmembrane region" description="Helical" evidence="2">
    <location>
        <begin position="527"/>
        <end position="545"/>
    </location>
</feature>
<dbReference type="PANTHER" id="PTHR47346">
    <property type="entry name" value="HYDROLASES, ACTING ON ESTER BOND"/>
    <property type="match status" value="1"/>
</dbReference>
<sequence length="587" mass="64702">GSNGKSHFIFVTNLAPCSGVRVHLWPQKGNLPSDLPAGKSVLEVTSKMVQIPAGQAPRQIEPGSQTEQASPSALLHLGPEEMHGFRYLTISVAPHTTISGSPPTTSMAIGQFFNPDEGEIEFSPISMLSSRHFHEDIFFKEDHPLAFNLSFAINLGLLPVTFSLKTTSCGVKGSGLLDEGRDMDNTSKNLSVSISRCFPPVAFAWDPTSGLHIFPNLYSETLVVDSSPALWTSTGAEKTVVLLLLDPHCSYKASLAVSVTKAASRYLLLYCPKMFSFNVAVLFFALMRQAHERPIPSILKAVETNLRIPFPFLPLAVLHHCVNNLLPIIKWVYNSTDIGIRVGLLCGCLFTCFHEEEVVRILRARPLFVPIFMAIILSTFVHPALGLLILLFSHALCCHSFLCNSLTASLRSNVRKTEVDDRSEGNCSSQQVTSQPGSPSKENRPSYSQAQEDIFHQRHGLLVLHLVAALMFGPSLVSWLQRIGMHKSFPRFLDSLLCICMILHGIFSSESLVNSSLPFPRILGQEMSLSCIYLIAGIYCYLSGLNMVPYKAMYAMGAVSIISFTSTVVQVWTGAPRDRGKWKPHRQ</sequence>
<protein>
    <recommendedName>
        <fullName evidence="5">GPI inositol-deacylase</fullName>
    </recommendedName>
</protein>
<keyword evidence="4" id="KW-1185">Reference proteome</keyword>
<name>A0A7J8LYG5_9ROSI</name>
<dbReference type="Proteomes" id="UP000593572">
    <property type="component" value="Unassembled WGS sequence"/>
</dbReference>
<feature type="compositionally biased region" description="Polar residues" evidence="1">
    <location>
        <begin position="425"/>
        <end position="446"/>
    </location>
</feature>
<gene>
    <name evidence="3" type="ORF">Golob_014565</name>
</gene>
<feature type="transmembrane region" description="Helical" evidence="2">
    <location>
        <begin position="367"/>
        <end position="392"/>
    </location>
</feature>
<feature type="region of interest" description="Disordered" evidence="1">
    <location>
        <begin position="421"/>
        <end position="446"/>
    </location>
</feature>